<organism evidence="4 5">
    <name type="scientific">Nocardioides iriomotensis</name>
    <dbReference type="NCBI Taxonomy" id="715784"/>
    <lineage>
        <taxon>Bacteria</taxon>
        <taxon>Bacillati</taxon>
        <taxon>Actinomycetota</taxon>
        <taxon>Actinomycetes</taxon>
        <taxon>Propionibacteriales</taxon>
        <taxon>Nocardioidaceae</taxon>
        <taxon>Nocardioides</taxon>
    </lineage>
</organism>
<sequence>MSVPTTLEPRRAHRGRRRGKRRLRRRPVWHPEIPEGSVAVVTDVTRRFGTDLTVGHGELVVLLGRSGTAGTDLLRCLGGLDRPVPGTVQVTGSVATVFREPRLLPWRSVQDNVALALLGTRLQAVRREKARRVLEDVGLGDRRAAWPAGLTPDEAARAALARGLVSRPDLLLVDDPFAPLAAGDRRRLARTVRRLWERERPAVLVTTDDPAVARALGGRVVPLDPTLAPTPEAPEAPAPDAPEKEHPACP</sequence>
<name>A0A4Q5J0M9_9ACTN</name>
<dbReference type="PANTHER" id="PTHR42788">
    <property type="entry name" value="TAURINE IMPORT ATP-BINDING PROTEIN-RELATED"/>
    <property type="match status" value="1"/>
</dbReference>
<evidence type="ECO:0000313" key="5">
    <source>
        <dbReference type="Proteomes" id="UP000291189"/>
    </source>
</evidence>
<dbReference type="Gene3D" id="3.40.50.300">
    <property type="entry name" value="P-loop containing nucleotide triphosphate hydrolases"/>
    <property type="match status" value="1"/>
</dbReference>
<proteinExistence type="predicted"/>
<dbReference type="Pfam" id="PF00005">
    <property type="entry name" value="ABC_tran"/>
    <property type="match status" value="1"/>
</dbReference>
<dbReference type="PROSITE" id="PS50893">
    <property type="entry name" value="ABC_TRANSPORTER_2"/>
    <property type="match status" value="1"/>
</dbReference>
<dbReference type="InterPro" id="IPR003439">
    <property type="entry name" value="ABC_transporter-like_ATP-bd"/>
</dbReference>
<dbReference type="AlphaFoldDB" id="A0A4Q5J0M9"/>
<dbReference type="InterPro" id="IPR027417">
    <property type="entry name" value="P-loop_NTPase"/>
</dbReference>
<feature type="compositionally biased region" description="Pro residues" evidence="2">
    <location>
        <begin position="231"/>
        <end position="240"/>
    </location>
</feature>
<dbReference type="GO" id="GO:0005524">
    <property type="term" value="F:ATP binding"/>
    <property type="evidence" value="ECO:0007669"/>
    <property type="project" value="UniProtKB-KW"/>
</dbReference>
<keyword evidence="4" id="KW-0067">ATP-binding</keyword>
<feature type="region of interest" description="Disordered" evidence="2">
    <location>
        <begin position="1"/>
        <end position="26"/>
    </location>
</feature>
<keyword evidence="4" id="KW-0547">Nucleotide-binding</keyword>
<dbReference type="EMBL" id="SDPU01000025">
    <property type="protein sequence ID" value="RYU11158.1"/>
    <property type="molecule type" value="Genomic_DNA"/>
</dbReference>
<accession>A0A4Q5J0M9</accession>
<feature type="compositionally biased region" description="Basic and acidic residues" evidence="2">
    <location>
        <begin position="241"/>
        <end position="250"/>
    </location>
</feature>
<keyword evidence="1" id="KW-0813">Transport</keyword>
<evidence type="ECO:0000256" key="1">
    <source>
        <dbReference type="ARBA" id="ARBA00022448"/>
    </source>
</evidence>
<dbReference type="Proteomes" id="UP000291189">
    <property type="component" value="Unassembled WGS sequence"/>
</dbReference>
<evidence type="ECO:0000313" key="4">
    <source>
        <dbReference type="EMBL" id="RYU11158.1"/>
    </source>
</evidence>
<dbReference type="GO" id="GO:0016887">
    <property type="term" value="F:ATP hydrolysis activity"/>
    <property type="evidence" value="ECO:0007669"/>
    <property type="project" value="InterPro"/>
</dbReference>
<dbReference type="PANTHER" id="PTHR42788:SF13">
    <property type="entry name" value="ALIPHATIC SULFONATES IMPORT ATP-BINDING PROTEIN SSUB"/>
    <property type="match status" value="1"/>
</dbReference>
<evidence type="ECO:0000259" key="3">
    <source>
        <dbReference type="PROSITE" id="PS50893"/>
    </source>
</evidence>
<gene>
    <name evidence="4" type="ORF">ETU37_14045</name>
</gene>
<feature type="region of interest" description="Disordered" evidence="2">
    <location>
        <begin position="222"/>
        <end position="250"/>
    </location>
</feature>
<feature type="domain" description="ABC transporter" evidence="3">
    <location>
        <begin position="23"/>
        <end position="250"/>
    </location>
</feature>
<dbReference type="InterPro" id="IPR050166">
    <property type="entry name" value="ABC_transporter_ATP-bind"/>
</dbReference>
<feature type="compositionally biased region" description="Basic residues" evidence="2">
    <location>
        <begin position="11"/>
        <end position="26"/>
    </location>
</feature>
<reference evidence="4 5" key="1">
    <citation type="submission" date="2019-01" db="EMBL/GenBank/DDBJ databases">
        <title>Nocardioides guangzhouensis sp. nov., an actinobacterium isolated from soil.</title>
        <authorList>
            <person name="Fu Y."/>
            <person name="Cai Y."/>
            <person name="Lin Z."/>
            <person name="Chen P."/>
        </authorList>
    </citation>
    <scope>NUCLEOTIDE SEQUENCE [LARGE SCALE GENOMIC DNA]</scope>
    <source>
        <strain evidence="4 5">NBRC 105384</strain>
    </source>
</reference>
<comment type="caution">
    <text evidence="4">The sequence shown here is derived from an EMBL/GenBank/DDBJ whole genome shotgun (WGS) entry which is preliminary data.</text>
</comment>
<dbReference type="SUPFAM" id="SSF52540">
    <property type="entry name" value="P-loop containing nucleoside triphosphate hydrolases"/>
    <property type="match status" value="1"/>
</dbReference>
<protein>
    <submittedName>
        <fullName evidence="4">ATP-binding cassette domain-containing protein</fullName>
    </submittedName>
</protein>
<dbReference type="OrthoDB" id="8773773at2"/>
<keyword evidence="5" id="KW-1185">Reference proteome</keyword>
<evidence type="ECO:0000256" key="2">
    <source>
        <dbReference type="SAM" id="MobiDB-lite"/>
    </source>
</evidence>